<evidence type="ECO:0000313" key="2">
    <source>
        <dbReference type="Proteomes" id="UP001060261"/>
    </source>
</evidence>
<keyword evidence="2" id="KW-1185">Reference proteome</keyword>
<organism evidence="1 2">
    <name type="scientific">Deinococcus rubellus</name>
    <dbReference type="NCBI Taxonomy" id="1889240"/>
    <lineage>
        <taxon>Bacteria</taxon>
        <taxon>Thermotogati</taxon>
        <taxon>Deinococcota</taxon>
        <taxon>Deinococci</taxon>
        <taxon>Deinococcales</taxon>
        <taxon>Deinococcaceae</taxon>
        <taxon>Deinococcus</taxon>
    </lineage>
</organism>
<dbReference type="Proteomes" id="UP001060261">
    <property type="component" value="Chromosome"/>
</dbReference>
<dbReference type="RefSeq" id="WP_260561427.1">
    <property type="nucleotide sequence ID" value="NZ_BAABEC010000192.1"/>
</dbReference>
<sequence>MSHGSEGRRTNRDALDTATFEIQGSDIINQLVSLAVAEKVTALMTEDDLKVRAARASRKKFDAAMARTLKTVLTPAPRLPLSKSGSYGRVECTMSLRNTRMNRTALEVATFETQSSDLEYWLARPPVERLEALELLRQIHYGYDPATARLQRVLAVIESASG</sequence>
<proteinExistence type="predicted"/>
<gene>
    <name evidence="1" type="ORF">N0D28_05805</name>
</gene>
<protein>
    <submittedName>
        <fullName evidence="1">Uncharacterized protein</fullName>
    </submittedName>
</protein>
<dbReference type="EMBL" id="CP104213">
    <property type="protein sequence ID" value="UWX65171.1"/>
    <property type="molecule type" value="Genomic_DNA"/>
</dbReference>
<evidence type="ECO:0000313" key="1">
    <source>
        <dbReference type="EMBL" id="UWX65171.1"/>
    </source>
</evidence>
<accession>A0ABY5YJQ1</accession>
<name>A0ABY5YJQ1_9DEIO</name>
<reference evidence="1" key="1">
    <citation type="submission" date="2022-09" db="EMBL/GenBank/DDBJ databases">
        <title>genome sequence of Deinococcus rubellus.</title>
        <authorList>
            <person name="Srinivasan S."/>
        </authorList>
    </citation>
    <scope>NUCLEOTIDE SEQUENCE</scope>
    <source>
        <strain evidence="1">Ant6</strain>
    </source>
</reference>